<comment type="caution">
    <text evidence="1">The sequence shown here is derived from an EMBL/GenBank/DDBJ whole genome shotgun (WGS) entry which is preliminary data.</text>
</comment>
<evidence type="ECO:0000313" key="1">
    <source>
        <dbReference type="EMBL" id="KAI9453737.1"/>
    </source>
</evidence>
<organism evidence="1 2">
    <name type="scientific">Russula earlei</name>
    <dbReference type="NCBI Taxonomy" id="71964"/>
    <lineage>
        <taxon>Eukaryota</taxon>
        <taxon>Fungi</taxon>
        <taxon>Dikarya</taxon>
        <taxon>Basidiomycota</taxon>
        <taxon>Agaricomycotina</taxon>
        <taxon>Agaricomycetes</taxon>
        <taxon>Russulales</taxon>
        <taxon>Russulaceae</taxon>
        <taxon>Russula</taxon>
    </lineage>
</organism>
<protein>
    <submittedName>
        <fullName evidence="1">Uncharacterized protein</fullName>
    </submittedName>
</protein>
<sequence length="294" mass="31608">MMAMAESTAPGPIASSSSYKPRKSSKKHKERYQQIEAVSPDADADAALTHLSKHNDAGAGAGALDPTALASTSTVPAGNYDVEFGDFDYDAVRADDDGVELWLVRAPNAVKARSLQRVEISSRMSGLVGDLHRKSTAYDLWALEPVVSGGTHASRDESESGDQDVPGGTAATLVAVGAEELRNLSVLLPCKRREGKLYLARKPVTRHLVVATRPARPTKPDTGSGATAYQNPKREAYPEEVLTHRFHPYGDLGDLPPKDHVNVEMAGVSTKEKRTKRKGGETGSQKKKKARLDV</sequence>
<accession>A0ACC0TZ36</accession>
<name>A0ACC0TZ36_9AGAM</name>
<evidence type="ECO:0000313" key="2">
    <source>
        <dbReference type="Proteomes" id="UP001207468"/>
    </source>
</evidence>
<dbReference type="EMBL" id="JAGFNK010000293">
    <property type="protein sequence ID" value="KAI9453737.1"/>
    <property type="molecule type" value="Genomic_DNA"/>
</dbReference>
<reference evidence="1" key="1">
    <citation type="submission" date="2021-03" db="EMBL/GenBank/DDBJ databases">
        <title>Evolutionary priming and transition to the ectomycorrhizal habit in an iconic lineage of mushroom-forming fungi: is preadaptation a requirement?</title>
        <authorList>
            <consortium name="DOE Joint Genome Institute"/>
            <person name="Looney B.P."/>
            <person name="Miyauchi S."/>
            <person name="Morin E."/>
            <person name="Drula E."/>
            <person name="Courty P.E."/>
            <person name="Chicoki N."/>
            <person name="Fauchery L."/>
            <person name="Kohler A."/>
            <person name="Kuo A."/>
            <person name="LaButti K."/>
            <person name="Pangilinan J."/>
            <person name="Lipzen A."/>
            <person name="Riley R."/>
            <person name="Andreopoulos W."/>
            <person name="He G."/>
            <person name="Johnson J."/>
            <person name="Barry K.W."/>
            <person name="Grigoriev I.V."/>
            <person name="Nagy L."/>
            <person name="Hibbett D."/>
            <person name="Henrissat B."/>
            <person name="Matheny P.B."/>
            <person name="Labbe J."/>
            <person name="Martin A.F."/>
        </authorList>
    </citation>
    <scope>NUCLEOTIDE SEQUENCE</scope>
    <source>
        <strain evidence="1">BPL698</strain>
    </source>
</reference>
<dbReference type="Proteomes" id="UP001207468">
    <property type="component" value="Unassembled WGS sequence"/>
</dbReference>
<proteinExistence type="predicted"/>
<keyword evidence="2" id="KW-1185">Reference proteome</keyword>
<gene>
    <name evidence="1" type="ORF">F5148DRAFT_1232209</name>
</gene>